<dbReference type="Gene3D" id="2.160.20.60">
    <property type="entry name" value="Glutamate synthase, alpha subunit, C-terminal domain"/>
    <property type="match status" value="2"/>
</dbReference>
<name>A0A5B9Q638_9BACT</name>
<dbReference type="GO" id="GO:0016740">
    <property type="term" value="F:transferase activity"/>
    <property type="evidence" value="ECO:0007669"/>
    <property type="project" value="UniProtKB-KW"/>
</dbReference>
<dbReference type="AlphaFoldDB" id="A0A5B9Q638"/>
<dbReference type="GO" id="GO:0046914">
    <property type="term" value="F:transition metal ion binding"/>
    <property type="evidence" value="ECO:0007669"/>
    <property type="project" value="InterPro"/>
</dbReference>
<dbReference type="GO" id="GO:0015948">
    <property type="term" value="P:methanogenesis"/>
    <property type="evidence" value="ECO:0007669"/>
    <property type="project" value="InterPro"/>
</dbReference>
<dbReference type="OrthoDB" id="269067at2"/>
<dbReference type="PANTHER" id="PTHR39673:SF5">
    <property type="entry name" value="TUNGSTEN-CONTAINING FORMYLMETHANOFURAN DEHYDROGENASE 2 SUBUNIT C"/>
    <property type="match status" value="1"/>
</dbReference>
<reference evidence="2 3" key="1">
    <citation type="submission" date="2019-08" db="EMBL/GenBank/DDBJ databases">
        <title>Deep-cultivation of Planctomycetes and their phenomic and genomic characterization uncovers novel biology.</title>
        <authorList>
            <person name="Wiegand S."/>
            <person name="Jogler M."/>
            <person name="Boedeker C."/>
            <person name="Pinto D."/>
            <person name="Vollmers J."/>
            <person name="Rivas-Marin E."/>
            <person name="Kohn T."/>
            <person name="Peeters S.H."/>
            <person name="Heuer A."/>
            <person name="Rast P."/>
            <person name="Oberbeckmann S."/>
            <person name="Bunk B."/>
            <person name="Jeske O."/>
            <person name="Meyerdierks A."/>
            <person name="Storesund J.E."/>
            <person name="Kallscheuer N."/>
            <person name="Luecker S."/>
            <person name="Lage O.M."/>
            <person name="Pohl T."/>
            <person name="Merkel B.J."/>
            <person name="Hornburger P."/>
            <person name="Mueller R.-W."/>
            <person name="Bruemmer F."/>
            <person name="Labrenz M."/>
            <person name="Spormann A.M."/>
            <person name="Op den Camp H."/>
            <person name="Overmann J."/>
            <person name="Amann R."/>
            <person name="Jetten M.S.M."/>
            <person name="Mascher T."/>
            <person name="Medema M.H."/>
            <person name="Devos D.P."/>
            <person name="Kaster A.-K."/>
            <person name="Ovreas L."/>
            <person name="Rohde M."/>
            <person name="Galperin M.Y."/>
            <person name="Jogler C."/>
        </authorList>
    </citation>
    <scope>NUCLEOTIDE SEQUENCE [LARGE SCALE GENOMIC DNA]</scope>
    <source>
        <strain evidence="2 3">Pr1d</strain>
    </source>
</reference>
<dbReference type="EMBL" id="CP042913">
    <property type="protein sequence ID" value="QEG33159.1"/>
    <property type="molecule type" value="Genomic_DNA"/>
</dbReference>
<dbReference type="InterPro" id="IPR002489">
    <property type="entry name" value="Glu_synth_asu_C"/>
</dbReference>
<protein>
    <submittedName>
        <fullName evidence="2">Formyltransferase/hydrolase complex Fhc subunit C</fullName>
    </submittedName>
</protein>
<feature type="domain" description="Glutamate synthase alpha subunit C-terminal" evidence="1">
    <location>
        <begin position="80"/>
        <end position="211"/>
    </location>
</feature>
<keyword evidence="2" id="KW-0378">Hydrolase</keyword>
<dbReference type="RefSeq" id="WP_148071962.1">
    <property type="nucleotide sequence ID" value="NZ_CP042913.1"/>
</dbReference>
<evidence type="ECO:0000313" key="2">
    <source>
        <dbReference type="EMBL" id="QEG33159.1"/>
    </source>
</evidence>
<dbReference type="InterPro" id="IPR036485">
    <property type="entry name" value="Glu_synth_asu_C_sf"/>
</dbReference>
<gene>
    <name evidence="2" type="primary">fhcC</name>
    <name evidence="2" type="ORF">Pr1d_04200</name>
</gene>
<sequence>MALCISYRKASTLPVHFPGLVPESIGEASLAEIEQLPILHGRYQVPLAELFEVTGDASDMRLEFHGDFSHAHSIGAEMTEGTIHVNGNAGHNVGIRMRGGEIHISGDAGDSLGCEMIGGTIRVGGSAGNLVGGARSGSRRGMAGGTILIGGAVGDQAGYRMRRGLIAIGGSAGKLTGYNMLAGTIVVLGKCGARAGAGMKRGTLFLLGESAEELLPTYRSAGTTNAAVLPLIGRHLQSLGFIENMQPFEQNYELFHGDFVTLGRGEILLSS</sequence>
<dbReference type="Pfam" id="PF01493">
    <property type="entry name" value="GXGXG"/>
    <property type="match status" value="1"/>
</dbReference>
<dbReference type="InterPro" id="IPR017550">
    <property type="entry name" value="Formylmethanofuran_DH_suC"/>
</dbReference>
<dbReference type="NCBIfam" id="TIGR03122">
    <property type="entry name" value="one_C_dehyd_C"/>
    <property type="match status" value="1"/>
</dbReference>
<evidence type="ECO:0000259" key="1">
    <source>
        <dbReference type="Pfam" id="PF01493"/>
    </source>
</evidence>
<dbReference type="GO" id="GO:0016787">
    <property type="term" value="F:hydrolase activity"/>
    <property type="evidence" value="ECO:0007669"/>
    <property type="project" value="UniProtKB-KW"/>
</dbReference>
<proteinExistence type="predicted"/>
<dbReference type="GO" id="GO:0018493">
    <property type="term" value="F:formylmethanofuran dehydrogenase activity"/>
    <property type="evidence" value="ECO:0007669"/>
    <property type="project" value="InterPro"/>
</dbReference>
<accession>A0A5B9Q638</accession>
<keyword evidence="3" id="KW-1185">Reference proteome</keyword>
<keyword evidence="2" id="KW-0808">Transferase</keyword>
<dbReference type="PANTHER" id="PTHR39673">
    <property type="entry name" value="TUNGSTEN FORMYLMETHANOFURAN DEHYDROGENASE, SUBUNIT C (FWDC)"/>
    <property type="match status" value="1"/>
</dbReference>
<evidence type="ECO:0000313" key="3">
    <source>
        <dbReference type="Proteomes" id="UP000323917"/>
    </source>
</evidence>
<dbReference type="Proteomes" id="UP000323917">
    <property type="component" value="Chromosome"/>
</dbReference>
<dbReference type="SUPFAM" id="SSF69336">
    <property type="entry name" value="Alpha subunit of glutamate synthase, C-terminal domain"/>
    <property type="match status" value="1"/>
</dbReference>
<dbReference type="KEGG" id="bgok:Pr1d_04200"/>
<organism evidence="2 3">
    <name type="scientific">Bythopirellula goksoeyrii</name>
    <dbReference type="NCBI Taxonomy" id="1400387"/>
    <lineage>
        <taxon>Bacteria</taxon>
        <taxon>Pseudomonadati</taxon>
        <taxon>Planctomycetota</taxon>
        <taxon>Planctomycetia</taxon>
        <taxon>Pirellulales</taxon>
        <taxon>Lacipirellulaceae</taxon>
        <taxon>Bythopirellula</taxon>
    </lineage>
</organism>